<accession>A0AAD3S2F2</accession>
<protein>
    <recommendedName>
        <fullName evidence="2">Alpha 1,4-glycosyltransferase domain-containing protein</fullName>
    </recommendedName>
</protein>
<reference evidence="3" key="1">
    <citation type="submission" date="2023-05" db="EMBL/GenBank/DDBJ databases">
        <title>Nepenthes gracilis genome sequencing.</title>
        <authorList>
            <person name="Fukushima K."/>
        </authorList>
    </citation>
    <scope>NUCLEOTIDE SEQUENCE</scope>
    <source>
        <strain evidence="3">SING2019-196</strain>
    </source>
</reference>
<name>A0AAD3S2F2_NEPGR</name>
<keyword evidence="4" id="KW-1185">Reference proteome</keyword>
<organism evidence="3 4">
    <name type="scientific">Nepenthes gracilis</name>
    <name type="common">Slender pitcher plant</name>
    <dbReference type="NCBI Taxonomy" id="150966"/>
    <lineage>
        <taxon>Eukaryota</taxon>
        <taxon>Viridiplantae</taxon>
        <taxon>Streptophyta</taxon>
        <taxon>Embryophyta</taxon>
        <taxon>Tracheophyta</taxon>
        <taxon>Spermatophyta</taxon>
        <taxon>Magnoliopsida</taxon>
        <taxon>eudicotyledons</taxon>
        <taxon>Gunneridae</taxon>
        <taxon>Pentapetalae</taxon>
        <taxon>Caryophyllales</taxon>
        <taxon>Nepenthaceae</taxon>
        <taxon>Nepenthes</taxon>
    </lineage>
</organism>
<proteinExistence type="predicted"/>
<comment type="caution">
    <text evidence="3">The sequence shown here is derived from an EMBL/GenBank/DDBJ whole genome shotgun (WGS) entry which is preliminary data.</text>
</comment>
<sequence>MKQDAREQLFDHRIREFFQRQRLPSSVLHDKDFSGKPVREEGNFSNRKSIQHAPKRVPWCFGSDLPYLFRGTPAYNWFNEMKRGHPLLLKFIEDFATTFDGNKWGHNGPYLSLQGCSESFRSREE</sequence>
<evidence type="ECO:0000313" key="3">
    <source>
        <dbReference type="EMBL" id="GMH03187.1"/>
    </source>
</evidence>
<evidence type="ECO:0000259" key="2">
    <source>
        <dbReference type="Pfam" id="PF04572"/>
    </source>
</evidence>
<dbReference type="PANTHER" id="PTHR46781:SF5">
    <property type="entry name" value="ALPHA 1,4-GLYCOSYLTRANSFERASE FAMILY PROTEIN"/>
    <property type="match status" value="1"/>
</dbReference>
<evidence type="ECO:0000313" key="4">
    <source>
        <dbReference type="Proteomes" id="UP001279734"/>
    </source>
</evidence>
<feature type="compositionally biased region" description="Basic and acidic residues" evidence="1">
    <location>
        <begin position="28"/>
        <end position="42"/>
    </location>
</feature>
<dbReference type="PANTHER" id="PTHR46781">
    <property type="entry name" value="ALPHA 1,4-GLYCOSYLTRANSFERASE FAMILY PROTEIN"/>
    <property type="match status" value="1"/>
</dbReference>
<feature type="region of interest" description="Disordered" evidence="1">
    <location>
        <begin position="28"/>
        <end position="47"/>
    </location>
</feature>
<dbReference type="InterPro" id="IPR007652">
    <property type="entry name" value="A1-4-GlycosylTfrase_dom"/>
</dbReference>
<dbReference type="Pfam" id="PF04572">
    <property type="entry name" value="Gb3_synth"/>
    <property type="match status" value="1"/>
</dbReference>
<gene>
    <name evidence="3" type="ORF">Nepgr_005026</name>
</gene>
<dbReference type="Proteomes" id="UP001279734">
    <property type="component" value="Unassembled WGS sequence"/>
</dbReference>
<feature type="domain" description="Alpha 1,4-glycosyltransferase" evidence="2">
    <location>
        <begin position="81"/>
        <end position="111"/>
    </location>
</feature>
<dbReference type="EMBL" id="BSYO01000004">
    <property type="protein sequence ID" value="GMH03187.1"/>
    <property type="molecule type" value="Genomic_DNA"/>
</dbReference>
<evidence type="ECO:0000256" key="1">
    <source>
        <dbReference type="SAM" id="MobiDB-lite"/>
    </source>
</evidence>
<dbReference type="AlphaFoldDB" id="A0AAD3S2F2"/>
<dbReference type="InterPro" id="IPR044789">
    <property type="entry name" value="Put_A1-4-GlycosylTfrase_plant"/>
</dbReference>